<dbReference type="Proteomes" id="UP000295554">
    <property type="component" value="Unassembled WGS sequence"/>
</dbReference>
<keyword evidence="1" id="KW-0602">Photosynthesis</keyword>
<evidence type="ECO:0000313" key="5">
    <source>
        <dbReference type="EMBL" id="TDG13662.1"/>
    </source>
</evidence>
<proteinExistence type="predicted"/>
<dbReference type="OrthoDB" id="9813892at2"/>
<name>A0A4R5LS07_9GAMM</name>
<protein>
    <submittedName>
        <fullName evidence="5">Glycosyl hydrolase</fullName>
    </submittedName>
</protein>
<evidence type="ECO:0000256" key="2">
    <source>
        <dbReference type="ARBA" id="ARBA00023276"/>
    </source>
</evidence>
<feature type="domain" description="Photosynthesis system II assembly factor Ycf48/Hcf136-like" evidence="4">
    <location>
        <begin position="71"/>
        <end position="119"/>
    </location>
</feature>
<evidence type="ECO:0000313" key="6">
    <source>
        <dbReference type="Proteomes" id="UP000295554"/>
    </source>
</evidence>
<feature type="signal peptide" evidence="3">
    <location>
        <begin position="1"/>
        <end position="24"/>
    </location>
</feature>
<dbReference type="PANTHER" id="PTHR47199">
    <property type="entry name" value="PHOTOSYSTEM II STABILITY/ASSEMBLY FACTOR HCF136, CHLOROPLASTIC"/>
    <property type="match status" value="1"/>
</dbReference>
<keyword evidence="6" id="KW-1185">Reference proteome</keyword>
<dbReference type="Pfam" id="PF14870">
    <property type="entry name" value="PSII_BNR"/>
    <property type="match status" value="2"/>
</dbReference>
<accession>A0A4R5LS07</accession>
<evidence type="ECO:0000259" key="4">
    <source>
        <dbReference type="Pfam" id="PF14870"/>
    </source>
</evidence>
<evidence type="ECO:0000256" key="3">
    <source>
        <dbReference type="SAM" id="SignalP"/>
    </source>
</evidence>
<reference evidence="5 6" key="1">
    <citation type="submission" date="2019-03" db="EMBL/GenBank/DDBJ databases">
        <title>Seongchinamella monodicae gen. nov., sp. nov., a novel member of the Gammaproteobacteria isolated from a tidal mudflat of beach.</title>
        <authorList>
            <person name="Yang H.G."/>
            <person name="Kang J.W."/>
            <person name="Lee S.D."/>
        </authorList>
    </citation>
    <scope>NUCLEOTIDE SEQUENCE [LARGE SCALE GENOMIC DNA]</scope>
    <source>
        <strain evidence="5 6">GH4-78</strain>
    </source>
</reference>
<dbReference type="SUPFAM" id="SSF110296">
    <property type="entry name" value="Oligoxyloglucan reducing end-specific cellobiohydrolase"/>
    <property type="match status" value="1"/>
</dbReference>
<feature type="domain" description="Photosynthesis system II assembly factor Ycf48/Hcf136-like" evidence="4">
    <location>
        <begin position="161"/>
        <end position="305"/>
    </location>
</feature>
<dbReference type="AlphaFoldDB" id="A0A4R5LS07"/>
<dbReference type="InterPro" id="IPR015943">
    <property type="entry name" value="WD40/YVTN_repeat-like_dom_sf"/>
</dbReference>
<organism evidence="5 6">
    <name type="scientific">Seongchinamella unica</name>
    <dbReference type="NCBI Taxonomy" id="2547392"/>
    <lineage>
        <taxon>Bacteria</taxon>
        <taxon>Pseudomonadati</taxon>
        <taxon>Pseudomonadota</taxon>
        <taxon>Gammaproteobacteria</taxon>
        <taxon>Cellvibrionales</taxon>
        <taxon>Halieaceae</taxon>
        <taxon>Seongchinamella</taxon>
    </lineage>
</organism>
<dbReference type="Gene3D" id="2.130.10.10">
    <property type="entry name" value="YVTN repeat-like/Quinoprotein amine dehydrogenase"/>
    <property type="match status" value="1"/>
</dbReference>
<dbReference type="EMBL" id="SMSE01000002">
    <property type="protein sequence ID" value="TDG13662.1"/>
    <property type="molecule type" value="Genomic_DNA"/>
</dbReference>
<keyword evidence="3" id="KW-0732">Signal</keyword>
<evidence type="ECO:0000256" key="1">
    <source>
        <dbReference type="ARBA" id="ARBA00022531"/>
    </source>
</evidence>
<dbReference type="RefSeq" id="WP_133211851.1">
    <property type="nucleotide sequence ID" value="NZ_SMSE01000002.1"/>
</dbReference>
<keyword evidence="2" id="KW-0604">Photosystem II</keyword>
<feature type="chain" id="PRO_5020705934" evidence="3">
    <location>
        <begin position="25"/>
        <end position="360"/>
    </location>
</feature>
<comment type="caution">
    <text evidence="5">The sequence shown here is derived from an EMBL/GenBank/DDBJ whole genome shotgun (WGS) entry which is preliminary data.</text>
</comment>
<dbReference type="PANTHER" id="PTHR47199:SF2">
    <property type="entry name" value="PHOTOSYSTEM II STABILITY_ASSEMBLY FACTOR HCF136, CHLOROPLASTIC"/>
    <property type="match status" value="1"/>
</dbReference>
<dbReference type="GO" id="GO:0016787">
    <property type="term" value="F:hydrolase activity"/>
    <property type="evidence" value="ECO:0007669"/>
    <property type="project" value="UniProtKB-KW"/>
</dbReference>
<dbReference type="GO" id="GO:0015979">
    <property type="term" value="P:photosynthesis"/>
    <property type="evidence" value="ECO:0007669"/>
    <property type="project" value="UniProtKB-KW"/>
</dbReference>
<gene>
    <name evidence="5" type="ORF">E2F43_09065</name>
</gene>
<dbReference type="InterPro" id="IPR028203">
    <property type="entry name" value="PSII_CF48-like_dom"/>
</dbReference>
<keyword evidence="5" id="KW-0378">Hydrolase</keyword>
<dbReference type="GO" id="GO:0009523">
    <property type="term" value="C:photosystem II"/>
    <property type="evidence" value="ECO:0007669"/>
    <property type="project" value="UniProtKB-KW"/>
</dbReference>
<sequence>MGIRRSLVALCVSLLLAPWASVSAQKSYDVLELPAVPSELAAKSLVFAIHKYHDRYFAVGHHGHILYSEDGENWNQAEVPVRSSLLDIHFPTPELGWAVGHEGVILHSADGGQTWVKQYDGLRYGEEGLAFYRKMAEENPDNEDFPFLVEEMEFAISQGADKPLFKVHFHDGEFGHVFGAYGMILKTEDGGQNWQHVLHTTENHSFYHLFDFAHLSGDARFFLSGEAGLFLIGDARSETAVQVESVPWEGSFFTSAAARDGAVVLGGLRGRMFRTEDEGENWEEVQKPPTSSIVDSAVLDDGRLVFAGIAGELLVSSDAGRSFNFLPISGGGRIYTVSQGPVGSLLVGGPAGIKKLQLPQ</sequence>